<evidence type="ECO:0000313" key="2">
    <source>
        <dbReference type="EMBL" id="GBP54823.1"/>
    </source>
</evidence>
<evidence type="ECO:0000313" key="3">
    <source>
        <dbReference type="Proteomes" id="UP000299102"/>
    </source>
</evidence>
<proteinExistence type="predicted"/>
<keyword evidence="3" id="KW-1185">Reference proteome</keyword>
<comment type="caution">
    <text evidence="2">The sequence shown here is derived from an EMBL/GenBank/DDBJ whole genome shotgun (WGS) entry which is preliminary data.</text>
</comment>
<feature type="region of interest" description="Disordered" evidence="1">
    <location>
        <begin position="1"/>
        <end position="27"/>
    </location>
</feature>
<organism evidence="2 3">
    <name type="scientific">Eumeta variegata</name>
    <name type="common">Bagworm moth</name>
    <name type="synonym">Eumeta japonica</name>
    <dbReference type="NCBI Taxonomy" id="151549"/>
    <lineage>
        <taxon>Eukaryota</taxon>
        <taxon>Metazoa</taxon>
        <taxon>Ecdysozoa</taxon>
        <taxon>Arthropoda</taxon>
        <taxon>Hexapoda</taxon>
        <taxon>Insecta</taxon>
        <taxon>Pterygota</taxon>
        <taxon>Neoptera</taxon>
        <taxon>Endopterygota</taxon>
        <taxon>Lepidoptera</taxon>
        <taxon>Glossata</taxon>
        <taxon>Ditrysia</taxon>
        <taxon>Tineoidea</taxon>
        <taxon>Psychidae</taxon>
        <taxon>Oiketicinae</taxon>
        <taxon>Eumeta</taxon>
    </lineage>
</organism>
<gene>
    <name evidence="2" type="ORF">EVAR_87896_1</name>
</gene>
<sequence length="154" mass="16853">MDKRTGARYSPPPMETRNPRGSSRNTSTLLGSWETIEYLIVGDRIDRRGNGGVSHRNSNSLDEMNSGICYFSSVFCQSVVLHRYKNFETYFEVAPIQKVGRDGRAGRCAAHGPAPLAVVRRRGALVGLGPALTVVQSPCSLSARPRPAPRAPRL</sequence>
<evidence type="ECO:0000256" key="1">
    <source>
        <dbReference type="SAM" id="MobiDB-lite"/>
    </source>
</evidence>
<reference evidence="2 3" key="1">
    <citation type="journal article" date="2019" name="Commun. Biol.">
        <title>The bagworm genome reveals a unique fibroin gene that provides high tensile strength.</title>
        <authorList>
            <person name="Kono N."/>
            <person name="Nakamura H."/>
            <person name="Ohtoshi R."/>
            <person name="Tomita M."/>
            <person name="Numata K."/>
            <person name="Arakawa K."/>
        </authorList>
    </citation>
    <scope>NUCLEOTIDE SEQUENCE [LARGE SCALE GENOMIC DNA]</scope>
</reference>
<accession>A0A4C1WV98</accession>
<dbReference type="AlphaFoldDB" id="A0A4C1WV98"/>
<name>A0A4C1WV98_EUMVA</name>
<dbReference type="Proteomes" id="UP000299102">
    <property type="component" value="Unassembled WGS sequence"/>
</dbReference>
<protein>
    <submittedName>
        <fullName evidence="2">Uncharacterized protein</fullName>
    </submittedName>
</protein>
<dbReference type="EMBL" id="BGZK01000655">
    <property type="protein sequence ID" value="GBP54823.1"/>
    <property type="molecule type" value="Genomic_DNA"/>
</dbReference>